<dbReference type="GO" id="GO:0005759">
    <property type="term" value="C:mitochondrial matrix"/>
    <property type="evidence" value="ECO:0007669"/>
    <property type="project" value="TreeGrafter"/>
</dbReference>
<dbReference type="Proteomes" id="UP000306954">
    <property type="component" value="Unassembled WGS sequence"/>
</dbReference>
<dbReference type="AlphaFoldDB" id="A0A4T0EG16"/>
<reference evidence="4 5" key="1">
    <citation type="submission" date="2019-03" db="EMBL/GenBank/DDBJ databases">
        <title>Sequencing 23 genomes of Wallemia ichthyophaga.</title>
        <authorList>
            <person name="Gostincar C."/>
        </authorList>
    </citation>
    <scope>NUCLEOTIDE SEQUENCE [LARGE SCALE GENOMIC DNA]</scope>
    <source>
        <strain evidence="3 5">EXF-6200</strain>
        <strain evidence="2 4">EXF-8621</strain>
    </source>
</reference>
<dbReference type="InterPro" id="IPR002634">
    <property type="entry name" value="BolA"/>
</dbReference>
<dbReference type="InterPro" id="IPR036065">
    <property type="entry name" value="BolA-like_sf"/>
</dbReference>
<evidence type="ECO:0000313" key="4">
    <source>
        <dbReference type="Proteomes" id="UP000306954"/>
    </source>
</evidence>
<name>A0A4T0EG16_WALIC</name>
<comment type="caution">
    <text evidence="2">The sequence shown here is derived from an EMBL/GenBank/DDBJ whole genome shotgun (WGS) entry which is preliminary data.</text>
</comment>
<gene>
    <name evidence="3" type="ORF">E3P86_00596</name>
    <name evidence="2" type="ORF">E3P90_01756</name>
</gene>
<evidence type="ECO:0000313" key="2">
    <source>
        <dbReference type="EMBL" id="TIB13215.1"/>
    </source>
</evidence>
<dbReference type="EMBL" id="SPOF01000015">
    <property type="protein sequence ID" value="TIB13215.1"/>
    <property type="molecule type" value="Genomic_DNA"/>
</dbReference>
<dbReference type="Gene3D" id="3.30.300.90">
    <property type="entry name" value="BolA-like"/>
    <property type="match status" value="1"/>
</dbReference>
<dbReference type="EMBL" id="SPOI01000013">
    <property type="protein sequence ID" value="TIB41974.1"/>
    <property type="molecule type" value="Genomic_DNA"/>
</dbReference>
<sequence length="102" mass="11668">MPGPVHTAIQDKLRGELHPQKLEVRNDSSLHAHHHAMVVQGGGNGETHFAVTAISERFNGMLQIQRHRLVNRLLTEEFEKMGLHALSLRLYTQQEAERMQKQ</sequence>
<dbReference type="Pfam" id="PF01722">
    <property type="entry name" value="BolA"/>
    <property type="match status" value="1"/>
</dbReference>
<evidence type="ECO:0000313" key="3">
    <source>
        <dbReference type="EMBL" id="TIB41974.1"/>
    </source>
</evidence>
<dbReference type="OrthoDB" id="411584at2759"/>
<evidence type="ECO:0000313" key="5">
    <source>
        <dbReference type="Proteomes" id="UP000310689"/>
    </source>
</evidence>
<dbReference type="OMA" id="CLGGFGK"/>
<dbReference type="PANTHER" id="PTHR46230:SF7">
    <property type="entry name" value="BOLA-LIKE PROTEIN 1"/>
    <property type="match status" value="1"/>
</dbReference>
<dbReference type="GO" id="GO:0044572">
    <property type="term" value="P:[4Fe-4S] cluster assembly"/>
    <property type="evidence" value="ECO:0007669"/>
    <property type="project" value="TreeGrafter"/>
</dbReference>
<protein>
    <recommendedName>
        <fullName evidence="6">BolA-like protein 1</fullName>
    </recommendedName>
</protein>
<proteinExistence type="inferred from homology"/>
<comment type="similarity">
    <text evidence="1">Belongs to the BolA/IbaG family.</text>
</comment>
<accession>A0A4T0EG16</accession>
<dbReference type="PIRSF" id="PIRSF003113">
    <property type="entry name" value="BolA"/>
    <property type="match status" value="1"/>
</dbReference>
<evidence type="ECO:0008006" key="6">
    <source>
        <dbReference type="Google" id="ProtNLM"/>
    </source>
</evidence>
<organism evidence="2 4">
    <name type="scientific">Wallemia ichthyophaga</name>
    <dbReference type="NCBI Taxonomy" id="245174"/>
    <lineage>
        <taxon>Eukaryota</taxon>
        <taxon>Fungi</taxon>
        <taxon>Dikarya</taxon>
        <taxon>Basidiomycota</taxon>
        <taxon>Wallemiomycotina</taxon>
        <taxon>Wallemiomycetes</taxon>
        <taxon>Wallemiales</taxon>
        <taxon>Wallemiaceae</taxon>
        <taxon>Wallemia</taxon>
    </lineage>
</organism>
<evidence type="ECO:0000256" key="1">
    <source>
        <dbReference type="RuleBase" id="RU003860"/>
    </source>
</evidence>
<dbReference type="SUPFAM" id="SSF82657">
    <property type="entry name" value="BolA-like"/>
    <property type="match status" value="1"/>
</dbReference>
<dbReference type="Proteomes" id="UP000310689">
    <property type="component" value="Unassembled WGS sequence"/>
</dbReference>
<dbReference type="PANTHER" id="PTHR46230">
    <property type="match status" value="1"/>
</dbReference>